<dbReference type="EMBL" id="NNRL01000163">
    <property type="protein sequence ID" value="OYR11102.1"/>
    <property type="molecule type" value="Genomic_DNA"/>
</dbReference>
<dbReference type="InterPro" id="IPR004839">
    <property type="entry name" value="Aminotransferase_I/II_large"/>
</dbReference>
<name>A0A256F8D8_9HYPH</name>
<dbReference type="PANTHER" id="PTHR43643:SF3">
    <property type="entry name" value="HISTIDINOL-PHOSPHATE AMINOTRANSFERASE"/>
    <property type="match status" value="1"/>
</dbReference>
<dbReference type="Gene3D" id="3.90.1150.10">
    <property type="entry name" value="Aspartate Aminotransferase, domain 1"/>
    <property type="match status" value="1"/>
</dbReference>
<evidence type="ECO:0000256" key="2">
    <source>
        <dbReference type="ARBA" id="ARBA00007970"/>
    </source>
</evidence>
<comment type="similarity">
    <text evidence="2">Belongs to the class-II pyridoxal-phosphate-dependent aminotransferase family. Histidinol-phosphate aminotransferase subfamily.</text>
</comment>
<dbReference type="AlphaFoldDB" id="A0A256F8D8"/>
<dbReference type="Pfam" id="PF00155">
    <property type="entry name" value="Aminotran_1_2"/>
    <property type="match status" value="1"/>
</dbReference>
<evidence type="ECO:0000256" key="4">
    <source>
        <dbReference type="ARBA" id="ARBA00022679"/>
    </source>
</evidence>
<protein>
    <submittedName>
        <fullName evidence="9">Aminotransferase class I and II family protein</fullName>
    </submittedName>
</protein>
<dbReference type="Gene3D" id="3.40.640.10">
    <property type="entry name" value="Type I PLP-dependent aspartate aminotransferase-like (Major domain)"/>
    <property type="match status" value="1"/>
</dbReference>
<keyword evidence="10" id="KW-1185">Reference proteome</keyword>
<dbReference type="InterPro" id="IPR050106">
    <property type="entry name" value="HistidinolP_aminotransfase"/>
</dbReference>
<organism evidence="9 10">
    <name type="scientific">Brucella grignonensis</name>
    <dbReference type="NCBI Taxonomy" id="94627"/>
    <lineage>
        <taxon>Bacteria</taxon>
        <taxon>Pseudomonadati</taxon>
        <taxon>Pseudomonadota</taxon>
        <taxon>Alphaproteobacteria</taxon>
        <taxon>Hyphomicrobiales</taxon>
        <taxon>Brucellaceae</taxon>
        <taxon>Brucella/Ochrobactrum group</taxon>
        <taxon>Brucella</taxon>
    </lineage>
</organism>
<evidence type="ECO:0000256" key="7">
    <source>
        <dbReference type="RuleBase" id="RU003693"/>
    </source>
</evidence>
<dbReference type="RefSeq" id="WP_094541716.1">
    <property type="nucleotide sequence ID" value="NZ_JBHEER010000001.1"/>
</dbReference>
<dbReference type="InterPro" id="IPR001917">
    <property type="entry name" value="Aminotrans_II_pyridoxalP_BS"/>
</dbReference>
<comment type="caution">
    <text evidence="9">The sequence shown here is derived from an EMBL/GenBank/DDBJ whole genome shotgun (WGS) entry which is preliminary data.</text>
</comment>
<comment type="cofactor">
    <cofactor evidence="1 7">
        <name>pyridoxal 5'-phosphate</name>
        <dbReference type="ChEBI" id="CHEBI:597326"/>
    </cofactor>
</comment>
<dbReference type="SUPFAM" id="SSF53383">
    <property type="entry name" value="PLP-dependent transferases"/>
    <property type="match status" value="1"/>
</dbReference>
<dbReference type="PANTHER" id="PTHR43643">
    <property type="entry name" value="HISTIDINOL-PHOSPHATE AMINOTRANSFERASE 2"/>
    <property type="match status" value="1"/>
</dbReference>
<dbReference type="GO" id="GO:0008483">
    <property type="term" value="F:transaminase activity"/>
    <property type="evidence" value="ECO:0007669"/>
    <property type="project" value="UniProtKB-KW"/>
</dbReference>
<evidence type="ECO:0000313" key="10">
    <source>
        <dbReference type="Proteomes" id="UP000216478"/>
    </source>
</evidence>
<dbReference type="OrthoDB" id="9809616at2"/>
<sequence>MLSPRLTPLVESLPSTVPFVGPETLELQRGKPFSARIGANESSFGPAPSVIEAMRQEASEVWKYGDPENYALRHAIAAHHNVKAENVMPGAGVDALLGLVVRQYVQQGDKVINSLGGYPTFNYHVAGFGGILLTVPYRQDKPDLDALIEKAREENPALLYIANPDNPMGTWHEGSDIQAFIERIPETTMLILDEAYCETGPASAFPAFELDRPNILRMRTFSKAYGLAGIRVGYVLGCADAIKSFDKVRDHFAVNRIAQAAAIAALKDQNYLRDVVCKIHAGRDRIATVATRHGLKPIPSATNFVTIDCRHDGAFATAILNGLIARDIFVRKPGAPVLDRCIRVSVGVDEQMDMFEAALPEALADARKALNVAESHSG</sequence>
<keyword evidence="4 9" id="KW-0808">Transferase</keyword>
<gene>
    <name evidence="9" type="ORF">CEV33_2568</name>
</gene>
<dbReference type="CDD" id="cd00609">
    <property type="entry name" value="AAT_like"/>
    <property type="match status" value="1"/>
</dbReference>
<comment type="pathway">
    <text evidence="6">Amino-acid biosynthesis.</text>
</comment>
<accession>A0A256F8D8</accession>
<evidence type="ECO:0000256" key="1">
    <source>
        <dbReference type="ARBA" id="ARBA00001933"/>
    </source>
</evidence>
<keyword evidence="3 9" id="KW-0032">Aminotransferase</keyword>
<evidence type="ECO:0000259" key="8">
    <source>
        <dbReference type="Pfam" id="PF00155"/>
    </source>
</evidence>
<dbReference type="GO" id="GO:0030170">
    <property type="term" value="F:pyridoxal phosphate binding"/>
    <property type="evidence" value="ECO:0007669"/>
    <property type="project" value="InterPro"/>
</dbReference>
<keyword evidence="5 7" id="KW-0663">Pyridoxal phosphate</keyword>
<evidence type="ECO:0000256" key="3">
    <source>
        <dbReference type="ARBA" id="ARBA00022576"/>
    </source>
</evidence>
<dbReference type="InterPro" id="IPR015421">
    <property type="entry name" value="PyrdxlP-dep_Trfase_major"/>
</dbReference>
<evidence type="ECO:0000256" key="6">
    <source>
        <dbReference type="ARBA" id="ARBA00029440"/>
    </source>
</evidence>
<dbReference type="InterPro" id="IPR015424">
    <property type="entry name" value="PyrdxlP-dep_Trfase"/>
</dbReference>
<proteinExistence type="inferred from homology"/>
<dbReference type="InterPro" id="IPR015422">
    <property type="entry name" value="PyrdxlP-dep_Trfase_small"/>
</dbReference>
<dbReference type="NCBIfam" id="NF006014">
    <property type="entry name" value="PRK08153.1"/>
    <property type="match status" value="1"/>
</dbReference>
<feature type="domain" description="Aminotransferase class I/classII large" evidence="8">
    <location>
        <begin position="38"/>
        <end position="353"/>
    </location>
</feature>
<reference evidence="9 10" key="1">
    <citation type="submission" date="2017-07" db="EMBL/GenBank/DDBJ databases">
        <title>Phylogenetic study on the rhizospheric bacterium Ochrobactrum sp. A44.</title>
        <authorList>
            <person name="Krzyzanowska D.M."/>
            <person name="Ossowicki A."/>
            <person name="Rajewska M."/>
            <person name="Maciag T."/>
            <person name="Kaczynski Z."/>
            <person name="Czerwicka M."/>
            <person name="Jafra S."/>
        </authorList>
    </citation>
    <scope>NUCLEOTIDE SEQUENCE [LARGE SCALE GENOMIC DNA]</scope>
    <source>
        <strain evidence="9 10">OgA9a</strain>
    </source>
</reference>
<evidence type="ECO:0000313" key="9">
    <source>
        <dbReference type="EMBL" id="OYR11102.1"/>
    </source>
</evidence>
<dbReference type="PROSITE" id="PS00599">
    <property type="entry name" value="AA_TRANSFER_CLASS_2"/>
    <property type="match status" value="1"/>
</dbReference>
<evidence type="ECO:0000256" key="5">
    <source>
        <dbReference type="ARBA" id="ARBA00022898"/>
    </source>
</evidence>
<dbReference type="Proteomes" id="UP000216478">
    <property type="component" value="Unassembled WGS sequence"/>
</dbReference>